<accession>S8BY85</accession>
<reference evidence="2 3" key="1">
    <citation type="journal article" date="2013" name="PLoS Genet.">
        <title>Genomic mechanisms accounting for the adaptation to parasitism in nematode-trapping fungi.</title>
        <authorList>
            <person name="Meerupati T."/>
            <person name="Andersson K.M."/>
            <person name="Friman E."/>
            <person name="Kumar D."/>
            <person name="Tunlid A."/>
            <person name="Ahren D."/>
        </authorList>
    </citation>
    <scope>NUCLEOTIDE SEQUENCE [LARGE SCALE GENOMIC DNA]</scope>
    <source>
        <strain evidence="2 3">CBS 200.50</strain>
    </source>
</reference>
<proteinExistence type="predicted"/>
<keyword evidence="3" id="KW-1185">Reference proteome</keyword>
<evidence type="ECO:0000313" key="2">
    <source>
        <dbReference type="EMBL" id="EPS44448.1"/>
    </source>
</evidence>
<dbReference type="Proteomes" id="UP000015100">
    <property type="component" value="Unassembled WGS sequence"/>
</dbReference>
<name>S8BY85_DACHA</name>
<feature type="compositionally biased region" description="Basic and acidic residues" evidence="1">
    <location>
        <begin position="68"/>
        <end position="77"/>
    </location>
</feature>
<dbReference type="EMBL" id="AQGS01000046">
    <property type="protein sequence ID" value="EPS44448.1"/>
    <property type="molecule type" value="Genomic_DNA"/>
</dbReference>
<protein>
    <submittedName>
        <fullName evidence="2">Uncharacterized protein</fullName>
    </submittedName>
</protein>
<feature type="region of interest" description="Disordered" evidence="1">
    <location>
        <begin position="65"/>
        <end position="87"/>
    </location>
</feature>
<sequence length="155" mass="18145">MRSKATFPSGNPDTEQRKHDNTITDNNDGNKLPDLEPASADGQNDAILLGGWCLEFAPMTVTMKVKHRDPSTSDPRPRIQPQQRRFQETATYSSRCYEIWLSWEDNRGYTIRYDEIKARYVMPSGLPRKNMHMSLEIEVHRSERVVTSAWRRFWE</sequence>
<evidence type="ECO:0000256" key="1">
    <source>
        <dbReference type="SAM" id="MobiDB-lite"/>
    </source>
</evidence>
<dbReference type="AlphaFoldDB" id="S8BY85"/>
<comment type="caution">
    <text evidence="2">The sequence shown here is derived from an EMBL/GenBank/DDBJ whole genome shotgun (WGS) entry which is preliminary data.</text>
</comment>
<feature type="region of interest" description="Disordered" evidence="1">
    <location>
        <begin position="1"/>
        <end position="39"/>
    </location>
</feature>
<feature type="compositionally biased region" description="Polar residues" evidence="1">
    <location>
        <begin position="1"/>
        <end position="13"/>
    </location>
</feature>
<organism evidence="2 3">
    <name type="scientific">Dactylellina haptotyla (strain CBS 200.50)</name>
    <name type="common">Nematode-trapping fungus</name>
    <name type="synonym">Monacrosporium haptotylum</name>
    <dbReference type="NCBI Taxonomy" id="1284197"/>
    <lineage>
        <taxon>Eukaryota</taxon>
        <taxon>Fungi</taxon>
        <taxon>Dikarya</taxon>
        <taxon>Ascomycota</taxon>
        <taxon>Pezizomycotina</taxon>
        <taxon>Orbiliomycetes</taxon>
        <taxon>Orbiliales</taxon>
        <taxon>Orbiliaceae</taxon>
        <taxon>Dactylellina</taxon>
    </lineage>
</organism>
<reference evidence="3" key="2">
    <citation type="submission" date="2013-04" db="EMBL/GenBank/DDBJ databases">
        <title>Genomic mechanisms accounting for the adaptation to parasitism in nematode-trapping fungi.</title>
        <authorList>
            <person name="Ahren D.G."/>
        </authorList>
    </citation>
    <scope>NUCLEOTIDE SEQUENCE [LARGE SCALE GENOMIC DNA]</scope>
    <source>
        <strain evidence="3">CBS 200.50</strain>
    </source>
</reference>
<dbReference type="HOGENOM" id="CLU_1695400_0_0_1"/>
<gene>
    <name evidence="2" type="ORF">H072_1559</name>
</gene>
<evidence type="ECO:0000313" key="3">
    <source>
        <dbReference type="Proteomes" id="UP000015100"/>
    </source>
</evidence>